<dbReference type="Proteomes" id="UP001189429">
    <property type="component" value="Unassembled WGS sequence"/>
</dbReference>
<protein>
    <submittedName>
        <fullName evidence="3">Uncharacterized protein</fullName>
    </submittedName>
</protein>
<evidence type="ECO:0000313" key="4">
    <source>
        <dbReference type="Proteomes" id="UP001189429"/>
    </source>
</evidence>
<comment type="caution">
    <text evidence="3">The sequence shown here is derived from an EMBL/GenBank/DDBJ whole genome shotgun (WGS) entry which is preliminary data.</text>
</comment>
<feature type="region of interest" description="Disordered" evidence="2">
    <location>
        <begin position="352"/>
        <end position="392"/>
    </location>
</feature>
<keyword evidence="4" id="KW-1185">Reference proteome</keyword>
<dbReference type="EMBL" id="CAUYUJ010017426">
    <property type="protein sequence ID" value="CAK0874724.1"/>
    <property type="molecule type" value="Genomic_DNA"/>
</dbReference>
<feature type="compositionally biased region" description="Acidic residues" evidence="2">
    <location>
        <begin position="26"/>
        <end position="37"/>
    </location>
</feature>
<feature type="region of interest" description="Disordered" evidence="2">
    <location>
        <begin position="777"/>
        <end position="814"/>
    </location>
</feature>
<evidence type="ECO:0000313" key="3">
    <source>
        <dbReference type="EMBL" id="CAK0874724.1"/>
    </source>
</evidence>
<gene>
    <name evidence="3" type="ORF">PCOR1329_LOCUS59542</name>
</gene>
<evidence type="ECO:0000256" key="2">
    <source>
        <dbReference type="SAM" id="MobiDB-lite"/>
    </source>
</evidence>
<keyword evidence="1" id="KW-0175">Coiled coil</keyword>
<feature type="region of interest" description="Disordered" evidence="2">
    <location>
        <begin position="22"/>
        <end position="41"/>
    </location>
</feature>
<feature type="region of interest" description="Disordered" evidence="2">
    <location>
        <begin position="706"/>
        <end position="738"/>
    </location>
</feature>
<feature type="compositionally biased region" description="Acidic residues" evidence="2">
    <location>
        <begin position="378"/>
        <end position="388"/>
    </location>
</feature>
<feature type="coiled-coil region" evidence="1">
    <location>
        <begin position="402"/>
        <end position="429"/>
    </location>
</feature>
<evidence type="ECO:0000256" key="1">
    <source>
        <dbReference type="SAM" id="Coils"/>
    </source>
</evidence>
<sequence length="934" mass="103840">MVPLGVAAAALSSDVLGAAGLGPSDVGDEGEDDENLWMEDSTDRKTRTTSWILSGRFQDDLVLFRICLQRSMPWVLRQLRSSSVFFEREQQACFLRDGSRHYQAILRYEGEDNGAFMNGIGDMVFKDSEFDLVSCRTESQQLMAFLMSIRLGAAAHELVITRCRKPPYPTLAALKYPEVLDQLPKQCPNTLDSYTRGFLSFYKADIHGAGARAELTSVDLLADTDTSSTEREHSVQAKKAGSTTTNKKHIMDLSAEVFFSEEMSTGLWRSRPTDKAALRAQPSGCRGDPEDGHQREQVCRMGPWRAFLYCSGLPINPSSMAELSLLYGGLDEEQMQYYEQLGRIMSTVARAGAQLRPQRKRPRIDALPLDDGMPEGSVADEPEDPDADDDRRHTTANYKLCMREFRDALRRERQAHRELTSKQVEIEKEVKAGSPDPATLSATMRSWRLMGAEQQAHFQAEHAHSHSAFVTLDLSTDEALEAAGEAAAEFTQEAASQEWRRLHAQIMTSRVEKLGKVPTTRTQCFEAGYCVCQGDLGKLMRLSVARFRAALRGLKAARGTKKHFKLLVKDVPMLVVKVEAVNGAGENLGSDLWLHVSKYRELPTLYPIFCNMIRLPAEDRHDLIGVAPVQDCRVPDFVDIWAVCRRLLPLDDALNLVFYKLVGQPHVRVLRVTPSRQRVHRLHVEGGAYPAIAIWDGAEAEQQLAATAEPECAAGDDDAASQHGFHSDGGSSAALFMDSDGSADDDLFEEMMRDNIEDDIGSVPSDIDLEEHIDQQLRQFSKPPSSCPGSPVSVSGDVPMEPSAPSSGPGHVKASRELKWNSNAITVNTDHGTIKYYRVTKRLVAELPLAVFNVKTTQERSCNASLHRCRGRPIGYLMAWLMLPNVEGFQASLDVRKRCREMFKAIGGPEVEFILNHGERELQPGEPEEPESAD</sequence>
<accession>A0ABN9VQR7</accession>
<proteinExistence type="predicted"/>
<organism evidence="3 4">
    <name type="scientific">Prorocentrum cordatum</name>
    <dbReference type="NCBI Taxonomy" id="2364126"/>
    <lineage>
        <taxon>Eukaryota</taxon>
        <taxon>Sar</taxon>
        <taxon>Alveolata</taxon>
        <taxon>Dinophyceae</taxon>
        <taxon>Prorocentrales</taxon>
        <taxon>Prorocentraceae</taxon>
        <taxon>Prorocentrum</taxon>
    </lineage>
</organism>
<feature type="compositionally biased region" description="Low complexity" evidence="2">
    <location>
        <begin position="783"/>
        <end position="799"/>
    </location>
</feature>
<reference evidence="3" key="1">
    <citation type="submission" date="2023-10" db="EMBL/GenBank/DDBJ databases">
        <authorList>
            <person name="Chen Y."/>
            <person name="Shah S."/>
            <person name="Dougan E. K."/>
            <person name="Thang M."/>
            <person name="Chan C."/>
        </authorList>
    </citation>
    <scope>NUCLEOTIDE SEQUENCE [LARGE SCALE GENOMIC DNA]</scope>
</reference>
<name>A0ABN9VQR7_9DINO</name>